<keyword evidence="1" id="KW-1133">Transmembrane helix</keyword>
<feature type="transmembrane region" description="Helical" evidence="1">
    <location>
        <begin position="309"/>
        <end position="333"/>
    </location>
</feature>
<reference evidence="3 4" key="1">
    <citation type="submission" date="2016-11" db="EMBL/GenBank/DDBJ databases">
        <authorList>
            <person name="Jaros S."/>
            <person name="Januszkiewicz K."/>
            <person name="Wedrychowicz H."/>
        </authorList>
    </citation>
    <scope>NUCLEOTIDE SEQUENCE [LARGE SCALE GENOMIC DNA]</scope>
    <source>
        <strain evidence="3 4">DSM 8605</strain>
    </source>
</reference>
<gene>
    <name evidence="3" type="ORF">SAMN02745207_00909</name>
</gene>
<dbReference type="NCBIfam" id="TIGR02829">
    <property type="entry name" value="spore_III_AE"/>
    <property type="match status" value="1"/>
</dbReference>
<dbReference type="STRING" id="1121316.SAMN02745207_00909"/>
<keyword evidence="1" id="KW-0472">Membrane</keyword>
<feature type="signal peptide" evidence="2">
    <location>
        <begin position="1"/>
        <end position="26"/>
    </location>
</feature>
<evidence type="ECO:0000256" key="1">
    <source>
        <dbReference type="SAM" id="Phobius"/>
    </source>
</evidence>
<feature type="transmembrane region" description="Helical" evidence="1">
    <location>
        <begin position="354"/>
        <end position="381"/>
    </location>
</feature>
<proteinExistence type="predicted"/>
<feature type="transmembrane region" description="Helical" evidence="1">
    <location>
        <begin position="169"/>
        <end position="189"/>
    </location>
</feature>
<keyword evidence="1" id="KW-0812">Transmembrane</keyword>
<organism evidence="3 4">
    <name type="scientific">Clostridium grantii DSM 8605</name>
    <dbReference type="NCBI Taxonomy" id="1121316"/>
    <lineage>
        <taxon>Bacteria</taxon>
        <taxon>Bacillati</taxon>
        <taxon>Bacillota</taxon>
        <taxon>Clostridia</taxon>
        <taxon>Eubacteriales</taxon>
        <taxon>Clostridiaceae</taxon>
        <taxon>Clostridium</taxon>
    </lineage>
</organism>
<keyword evidence="4" id="KW-1185">Reference proteome</keyword>
<evidence type="ECO:0000256" key="2">
    <source>
        <dbReference type="SAM" id="SignalP"/>
    </source>
</evidence>
<dbReference type="Proteomes" id="UP000184447">
    <property type="component" value="Unassembled WGS sequence"/>
</dbReference>
<name>A0A1M5SFK8_9CLOT</name>
<feature type="transmembrane region" description="Helical" evidence="1">
    <location>
        <begin position="201"/>
        <end position="220"/>
    </location>
</feature>
<evidence type="ECO:0000313" key="4">
    <source>
        <dbReference type="Proteomes" id="UP000184447"/>
    </source>
</evidence>
<feature type="transmembrane region" description="Helical" evidence="1">
    <location>
        <begin position="131"/>
        <end position="149"/>
    </location>
</feature>
<dbReference type="AlphaFoldDB" id="A0A1M5SFK8"/>
<feature type="chain" id="PRO_5009913717" evidence="2">
    <location>
        <begin position="27"/>
        <end position="390"/>
    </location>
</feature>
<protein>
    <submittedName>
        <fullName evidence="3">Stage III sporulation protein AE</fullName>
    </submittedName>
</protein>
<feature type="transmembrane region" description="Helical" evidence="1">
    <location>
        <begin position="240"/>
        <end position="261"/>
    </location>
</feature>
<keyword evidence="2" id="KW-0732">Signal</keyword>
<dbReference type="Pfam" id="PF09546">
    <property type="entry name" value="Spore_III_AE"/>
    <property type="match status" value="1"/>
</dbReference>
<dbReference type="InterPro" id="IPR014194">
    <property type="entry name" value="Spore_III_AE"/>
</dbReference>
<feature type="transmembrane region" description="Helical" evidence="1">
    <location>
        <begin position="281"/>
        <end position="303"/>
    </location>
</feature>
<evidence type="ECO:0000313" key="3">
    <source>
        <dbReference type="EMBL" id="SHH37245.1"/>
    </source>
</evidence>
<sequence length="390" mass="42543">MTVKKILFCLSLVFMMNFFFVSNCYGDDNTYGVEESDTNNAIKSLYQYMTNIQSEYEMLRDMTFEDYVTTYTKTGQGALTFDKFIEIFLKYGLREITATFKTMSTIIVIAIICALIKNLETAFSNENLSNIAYFACYSLIIIILAKSFYNGVTLARETIQGMSDFMTALIPVLLMLLAGVGSVTEAAVLDPIIIGTVNISAKLIVDILLPIISFAFVLIFVNNISEDSKIENLTKLLNQIVLWLQGIIMTVFIGIITIRGISANTIDAVAEKTVKFAVDKFIPIVGGALSDAISTVAGYSLLIKNALSSVGLIVLIAIVLIPIIKLLAIGFIYKITAALIEPISDKRLVKSVSAAGDSLILITSCLISVSVMFFIMIAIVASAGKIILNG</sequence>
<dbReference type="EMBL" id="FQXM01000004">
    <property type="protein sequence ID" value="SHH37245.1"/>
    <property type="molecule type" value="Genomic_DNA"/>
</dbReference>
<accession>A0A1M5SFK8</accession>
<feature type="transmembrane region" description="Helical" evidence="1">
    <location>
        <begin position="98"/>
        <end position="119"/>
    </location>
</feature>